<dbReference type="Gene3D" id="3.20.20.80">
    <property type="entry name" value="Glycosidases"/>
    <property type="match status" value="1"/>
</dbReference>
<dbReference type="SUPFAM" id="SSF51445">
    <property type="entry name" value="(Trans)glycosidases"/>
    <property type="match status" value="1"/>
</dbReference>
<evidence type="ECO:0000313" key="4">
    <source>
        <dbReference type="EMBL" id="RKD31037.1"/>
    </source>
</evidence>
<dbReference type="PANTHER" id="PTHR36447:SF1">
    <property type="entry name" value="BETA-GALACTOSIDASE GANA"/>
    <property type="match status" value="1"/>
</dbReference>
<dbReference type="InterPro" id="IPR013529">
    <property type="entry name" value="Glyco_hydro_42_N"/>
</dbReference>
<keyword evidence="2" id="KW-0326">Glycosidase</keyword>
<dbReference type="InterPro" id="IPR017853">
    <property type="entry name" value="GH"/>
</dbReference>
<organism evidence="4 5">
    <name type="scientific">Lacrimispora algidixylanolytica</name>
    <dbReference type="NCBI Taxonomy" id="94868"/>
    <lineage>
        <taxon>Bacteria</taxon>
        <taxon>Bacillati</taxon>
        <taxon>Bacillota</taxon>
        <taxon>Clostridia</taxon>
        <taxon>Lachnospirales</taxon>
        <taxon>Lachnospiraceae</taxon>
        <taxon>Lacrimispora</taxon>
    </lineage>
</organism>
<comment type="caution">
    <text evidence="4">The sequence shown here is derived from an EMBL/GenBank/DDBJ whole genome shotgun (WGS) entry which is preliminary data.</text>
</comment>
<reference evidence="4 5" key="1">
    <citation type="submission" date="2016-08" db="EMBL/GenBank/DDBJ databases">
        <title>A new outlook on sporulation: Clostridium algidixylanolyticum.</title>
        <authorList>
            <person name="Poppleton D.I."/>
            <person name="Gribaldo S."/>
        </authorList>
    </citation>
    <scope>NUCLEOTIDE SEQUENCE [LARGE SCALE GENOMIC DNA]</scope>
    <source>
        <strain evidence="4 5">SPL73</strain>
    </source>
</reference>
<dbReference type="GO" id="GO:0009341">
    <property type="term" value="C:beta-galactosidase complex"/>
    <property type="evidence" value="ECO:0007669"/>
    <property type="project" value="InterPro"/>
</dbReference>
<dbReference type="Pfam" id="PF02449">
    <property type="entry name" value="Glyco_hydro_42"/>
    <property type="match status" value="1"/>
</dbReference>
<dbReference type="InterPro" id="IPR003476">
    <property type="entry name" value="Glyco_hydro_42"/>
</dbReference>
<dbReference type="Proteomes" id="UP000284277">
    <property type="component" value="Unassembled WGS sequence"/>
</dbReference>
<dbReference type="GO" id="GO:0004565">
    <property type="term" value="F:beta-galactosidase activity"/>
    <property type="evidence" value="ECO:0007669"/>
    <property type="project" value="InterPro"/>
</dbReference>
<evidence type="ECO:0000259" key="3">
    <source>
        <dbReference type="Pfam" id="PF02449"/>
    </source>
</evidence>
<dbReference type="PANTHER" id="PTHR36447">
    <property type="entry name" value="BETA-GALACTOSIDASE GANA"/>
    <property type="match status" value="1"/>
</dbReference>
<proteinExistence type="predicted"/>
<protein>
    <recommendedName>
        <fullName evidence="3">Glycoside hydrolase family 42 N-terminal domain-containing protein</fullName>
    </recommendedName>
</protein>
<dbReference type="AlphaFoldDB" id="A0A419T0Q1"/>
<dbReference type="EMBL" id="MCIA01000023">
    <property type="protein sequence ID" value="RKD31037.1"/>
    <property type="molecule type" value="Genomic_DNA"/>
</dbReference>
<name>A0A419T0Q1_9FIRM</name>
<evidence type="ECO:0000256" key="1">
    <source>
        <dbReference type="ARBA" id="ARBA00022801"/>
    </source>
</evidence>
<keyword evidence="5" id="KW-1185">Reference proteome</keyword>
<evidence type="ECO:0000256" key="2">
    <source>
        <dbReference type="ARBA" id="ARBA00023295"/>
    </source>
</evidence>
<dbReference type="GO" id="GO:0005975">
    <property type="term" value="P:carbohydrate metabolic process"/>
    <property type="evidence" value="ECO:0007669"/>
    <property type="project" value="InterPro"/>
</dbReference>
<gene>
    <name evidence="4" type="ORF">BET01_04050</name>
</gene>
<accession>A0A419T0Q1</accession>
<evidence type="ECO:0000313" key="5">
    <source>
        <dbReference type="Proteomes" id="UP000284277"/>
    </source>
</evidence>
<dbReference type="RefSeq" id="WP_330512862.1">
    <property type="nucleotide sequence ID" value="NZ_MCIA01000023.1"/>
</dbReference>
<keyword evidence="1" id="KW-0378">Hydrolase</keyword>
<feature type="domain" description="Glycoside hydrolase family 42 N-terminal" evidence="3">
    <location>
        <begin position="17"/>
        <end position="149"/>
    </location>
</feature>
<sequence length="156" mass="17913">MEKSGKNRFGKLLHGGDYNPEQWLDSPEILEKDLEFFLKANINVITVGMFSWSSLEPKEGTYQIDWLLKLVDKMYANGIHTILGTPSGARPQWLAKRYPEVLRVNAKRERELFGGRHNHCYTSAIYRRKVWDINQFLAKELGNHPGVLLGQLPGMA</sequence>